<dbReference type="Proteomes" id="UP000270471">
    <property type="component" value="Unassembled WGS sequence"/>
</dbReference>
<sequence length="91" mass="10321">MAYFAWHDRILSDTPEARAAKEREYREKLRAWRVLMGWWILCLLVGLGLVWGTSALGGGVRLRIGLTVFAIAGYTMAIFVPMQLTKPVPRT</sequence>
<accession>A0A3M0I1B4</accession>
<feature type="transmembrane region" description="Helical" evidence="1">
    <location>
        <begin position="31"/>
        <end position="52"/>
    </location>
</feature>
<gene>
    <name evidence="2" type="ORF">CTZ28_39705</name>
</gene>
<reference evidence="2 3" key="1">
    <citation type="submission" date="2017-11" db="EMBL/GenBank/DDBJ databases">
        <title>Draft genome of actinobacteria isolated from guarana (Paullinia cupana (Mart.) Ducke.</title>
        <authorList>
            <person name="Siqueira K.A."/>
            <person name="Liotti R.G."/>
            <person name="Mendes T.A.O."/>
            <person name="Soares M.A."/>
        </authorList>
    </citation>
    <scope>NUCLEOTIDE SEQUENCE [LARGE SCALE GENOMIC DNA]</scope>
    <source>
        <strain evidence="2 3">193</strain>
    </source>
</reference>
<evidence type="ECO:0000313" key="3">
    <source>
        <dbReference type="Proteomes" id="UP000270471"/>
    </source>
</evidence>
<proteinExistence type="predicted"/>
<keyword evidence="1" id="KW-0812">Transmembrane</keyword>
<dbReference type="EMBL" id="PENI01000041">
    <property type="protein sequence ID" value="RMB80523.1"/>
    <property type="molecule type" value="Genomic_DNA"/>
</dbReference>
<dbReference type="OrthoDB" id="9997907at2"/>
<keyword evidence="1" id="KW-0472">Membrane</keyword>
<dbReference type="AlphaFoldDB" id="A0A3M0I1B4"/>
<evidence type="ECO:0000256" key="1">
    <source>
        <dbReference type="SAM" id="Phobius"/>
    </source>
</evidence>
<keyword evidence="1" id="KW-1133">Transmembrane helix</keyword>
<feature type="transmembrane region" description="Helical" evidence="1">
    <location>
        <begin position="64"/>
        <end position="84"/>
    </location>
</feature>
<keyword evidence="3" id="KW-1185">Reference proteome</keyword>
<organism evidence="2 3">
    <name type="scientific">Streptomyces shenzhenensis</name>
    <dbReference type="NCBI Taxonomy" id="943815"/>
    <lineage>
        <taxon>Bacteria</taxon>
        <taxon>Bacillati</taxon>
        <taxon>Actinomycetota</taxon>
        <taxon>Actinomycetes</taxon>
        <taxon>Kitasatosporales</taxon>
        <taxon>Streptomycetaceae</taxon>
        <taxon>Streptomyces</taxon>
    </lineage>
</organism>
<evidence type="ECO:0000313" key="2">
    <source>
        <dbReference type="EMBL" id="RMB80523.1"/>
    </source>
</evidence>
<comment type="caution">
    <text evidence="2">The sequence shown here is derived from an EMBL/GenBank/DDBJ whole genome shotgun (WGS) entry which is preliminary data.</text>
</comment>
<dbReference type="RefSeq" id="WP_121894673.1">
    <property type="nucleotide sequence ID" value="NZ_PENI01000041.1"/>
</dbReference>
<protein>
    <submittedName>
        <fullName evidence="2">Uncharacterized protein</fullName>
    </submittedName>
</protein>
<name>A0A3M0I1B4_9ACTN</name>